<dbReference type="GO" id="GO:0016410">
    <property type="term" value="F:N-acyltransferase activity"/>
    <property type="evidence" value="ECO:0007669"/>
    <property type="project" value="UniProtKB-UniRule"/>
</dbReference>
<dbReference type="KEGG" id="bva:BVAF_317"/>
<evidence type="ECO:0000256" key="4">
    <source>
        <dbReference type="ARBA" id="ARBA00022679"/>
    </source>
</evidence>
<dbReference type="Pfam" id="PF00795">
    <property type="entry name" value="CN_hydrolase"/>
    <property type="match status" value="1"/>
</dbReference>
<feature type="transmembrane region" description="Helical" evidence="9">
    <location>
        <begin position="162"/>
        <end position="185"/>
    </location>
</feature>
<accession>E8Q6W7</accession>
<evidence type="ECO:0000256" key="8">
    <source>
        <dbReference type="ARBA" id="ARBA00023315"/>
    </source>
</evidence>
<dbReference type="PROSITE" id="PS50263">
    <property type="entry name" value="CN_HYDROLASE"/>
    <property type="match status" value="1"/>
</dbReference>
<comment type="similarity">
    <text evidence="2 9">Belongs to the CN hydrolase family. Apolipoprotein N-acyltransferase subfamily.</text>
</comment>
<dbReference type="EC" id="2.3.1.269" evidence="9"/>
<protein>
    <recommendedName>
        <fullName evidence="9">Apolipoprotein N-acyltransferase</fullName>
        <shortName evidence="9">ALP N-acyltransferase</shortName>
        <ecNumber evidence="9">2.3.1.269</ecNumber>
    </recommendedName>
</protein>
<evidence type="ECO:0000256" key="5">
    <source>
        <dbReference type="ARBA" id="ARBA00022692"/>
    </source>
</evidence>
<comment type="pathway">
    <text evidence="9">Protein modification; lipoprotein biosynthesis (N-acyl transfer).</text>
</comment>
<feature type="transmembrane region" description="Helical" evidence="9">
    <location>
        <begin position="121"/>
        <end position="142"/>
    </location>
</feature>
<dbReference type="PANTHER" id="PTHR38686">
    <property type="entry name" value="APOLIPOPROTEIN N-ACYLTRANSFERASE"/>
    <property type="match status" value="1"/>
</dbReference>
<dbReference type="GO" id="GO:0005886">
    <property type="term" value="C:plasma membrane"/>
    <property type="evidence" value="ECO:0007669"/>
    <property type="project" value="UniProtKB-SubCell"/>
</dbReference>
<dbReference type="PANTHER" id="PTHR38686:SF1">
    <property type="entry name" value="APOLIPOPROTEIN N-ACYLTRANSFERASE"/>
    <property type="match status" value="1"/>
</dbReference>
<comment type="function">
    <text evidence="9">Catalyzes the phospholipid dependent N-acylation of the N-terminal cysteine of apolipoprotein, the last step in lipoprotein maturation.</text>
</comment>
<evidence type="ECO:0000256" key="3">
    <source>
        <dbReference type="ARBA" id="ARBA00022475"/>
    </source>
</evidence>
<proteinExistence type="inferred from homology"/>
<feature type="transmembrane region" description="Helical" evidence="9">
    <location>
        <begin position="192"/>
        <end position="213"/>
    </location>
</feature>
<dbReference type="InterPro" id="IPR045378">
    <property type="entry name" value="LNT_N"/>
</dbReference>
<dbReference type="GO" id="GO:0042158">
    <property type="term" value="P:lipoprotein biosynthetic process"/>
    <property type="evidence" value="ECO:0007669"/>
    <property type="project" value="UniProtKB-UniRule"/>
</dbReference>
<feature type="domain" description="CN hydrolase" evidence="10">
    <location>
        <begin position="227"/>
        <end position="477"/>
    </location>
</feature>
<keyword evidence="3 9" id="KW-1003">Cell membrane</keyword>
<dbReference type="EMBL" id="CP002189">
    <property type="protein sequence ID" value="ADV33714.1"/>
    <property type="molecule type" value="Genomic_DNA"/>
</dbReference>
<evidence type="ECO:0000313" key="11">
    <source>
        <dbReference type="EMBL" id="ADV33714.1"/>
    </source>
</evidence>
<dbReference type="OrthoDB" id="9804277at2"/>
<dbReference type="STRING" id="859654.BVAF_317"/>
<dbReference type="RefSeq" id="WP_013516639.1">
    <property type="nucleotide sequence ID" value="NC_014909.2"/>
</dbReference>
<dbReference type="NCBIfam" id="TIGR00546">
    <property type="entry name" value="lnt"/>
    <property type="match status" value="1"/>
</dbReference>
<comment type="catalytic activity">
    <reaction evidence="9">
        <text>N-terminal S-1,2-diacyl-sn-glyceryl-L-cysteinyl-[lipoprotein] + a glycerophospholipid = N-acyl-S-1,2-diacyl-sn-glyceryl-L-cysteinyl-[lipoprotein] + a 2-acyl-sn-glycero-3-phospholipid + H(+)</text>
        <dbReference type="Rhea" id="RHEA:48228"/>
        <dbReference type="Rhea" id="RHEA-COMP:14681"/>
        <dbReference type="Rhea" id="RHEA-COMP:14684"/>
        <dbReference type="ChEBI" id="CHEBI:15378"/>
        <dbReference type="ChEBI" id="CHEBI:136912"/>
        <dbReference type="ChEBI" id="CHEBI:140656"/>
        <dbReference type="ChEBI" id="CHEBI:140657"/>
        <dbReference type="ChEBI" id="CHEBI:140660"/>
        <dbReference type="EC" id="2.3.1.269"/>
    </reaction>
</comment>
<keyword evidence="4 9" id="KW-0808">Transferase</keyword>
<dbReference type="HAMAP" id="MF_01148">
    <property type="entry name" value="Lnt"/>
    <property type="match status" value="1"/>
</dbReference>
<evidence type="ECO:0000256" key="7">
    <source>
        <dbReference type="ARBA" id="ARBA00023136"/>
    </source>
</evidence>
<feature type="transmembrane region" description="Helical" evidence="9">
    <location>
        <begin position="490"/>
        <end position="508"/>
    </location>
</feature>
<evidence type="ECO:0000313" key="12">
    <source>
        <dbReference type="Proteomes" id="UP000007464"/>
    </source>
</evidence>
<evidence type="ECO:0000256" key="2">
    <source>
        <dbReference type="ARBA" id="ARBA00010065"/>
    </source>
</evidence>
<keyword evidence="5 9" id="KW-0812">Transmembrane</keyword>
<evidence type="ECO:0000256" key="1">
    <source>
        <dbReference type="ARBA" id="ARBA00004651"/>
    </source>
</evidence>
<evidence type="ECO:0000259" key="10">
    <source>
        <dbReference type="PROSITE" id="PS50263"/>
    </source>
</evidence>
<dbReference type="UniPathway" id="UPA00666"/>
<dbReference type="InterPro" id="IPR003010">
    <property type="entry name" value="C-N_Hydrolase"/>
</dbReference>
<feature type="transmembrane region" description="Helical" evidence="9">
    <location>
        <begin position="36"/>
        <end position="53"/>
    </location>
</feature>
<keyword evidence="9" id="KW-0997">Cell inner membrane</keyword>
<dbReference type="Gene3D" id="3.60.110.10">
    <property type="entry name" value="Carbon-nitrogen hydrolase"/>
    <property type="match status" value="1"/>
</dbReference>
<reference evidence="11 12" key="1">
    <citation type="journal article" date="2010" name="BMC Genomics">
        <title>Unprecedented loss of ammonia assimilation capability in a urease-encoding bacterial mutualist.</title>
        <authorList>
            <person name="Williams L.E."/>
            <person name="Wernegreen J.J."/>
        </authorList>
    </citation>
    <scope>NUCLEOTIDE SEQUENCE [LARGE SCALE GENOMIC DNA]</scope>
    <source>
        <strain evidence="11 12">BVAF</strain>
    </source>
</reference>
<dbReference type="InterPro" id="IPR036526">
    <property type="entry name" value="C-N_Hydrolase_sf"/>
</dbReference>
<feature type="transmembrane region" description="Helical" evidence="9">
    <location>
        <begin position="12"/>
        <end position="30"/>
    </location>
</feature>
<evidence type="ECO:0000256" key="6">
    <source>
        <dbReference type="ARBA" id="ARBA00022989"/>
    </source>
</evidence>
<dbReference type="Proteomes" id="UP000007464">
    <property type="component" value="Chromosome"/>
</dbReference>
<keyword evidence="7 9" id="KW-0472">Membrane</keyword>
<sequence length="516" mass="59577">MSILNFQYKHIQLVLALILGMFGILAFSPYDFWPASIISLTGLFTIILDVSWTKAVRNTFLWGLGFFGSGLYWVYIGISQYFNVNTVISFLLIFILIIYLTLFPMLFSILFVILQTITTKWISLVIATATLWSIIERLRGYICTGFPWLQFGYTQIDGPMKGIAPILGVEGITFILVFISALLALSIKTIQLFPFFLFLMTLMFLYPLTWIQWYHLDPKRITTISLVQGNIDQHLEYNAHNIALVLQTYLKHTLPLIGKSKIIIWPESAILGHELFHNKFLTLLDHQLKKSNTCLITGIINRKFDTKKNKYYHYNSIIVLGDTIPYTYENHNRYNKHHLVLCAEKFPLQTFFEPLFQYLKIPIVFMKSGCYLQPQLNAINVKITAAICYEIILGNQIRDNFKFNSDFLLVIANDAWFGCSIGPWQHFQMIRMRAIELGRPILCCTNNGVTAIILADGSIEAQVSQFISTTLTEKVIPTTGLTPYARFGTWWLFIIIVIIYTTYSILFIKNMFFKKF</sequence>
<evidence type="ECO:0000256" key="9">
    <source>
        <dbReference type="HAMAP-Rule" id="MF_01148"/>
    </source>
</evidence>
<feature type="transmembrane region" description="Helical" evidence="9">
    <location>
        <begin position="88"/>
        <end position="114"/>
    </location>
</feature>
<organism evidence="11 12">
    <name type="scientific">Blochmanniella vafra (strain BVAF)</name>
    <dbReference type="NCBI Taxonomy" id="859654"/>
    <lineage>
        <taxon>Bacteria</taxon>
        <taxon>Pseudomonadati</taxon>
        <taxon>Pseudomonadota</taxon>
        <taxon>Gammaproteobacteria</taxon>
        <taxon>Enterobacterales</taxon>
        <taxon>Enterobacteriaceae</taxon>
        <taxon>ant endosymbionts</taxon>
        <taxon>Candidatus Blochmanniella</taxon>
    </lineage>
</organism>
<comment type="subcellular location">
    <subcellularLocation>
        <location evidence="9">Cell inner membrane</location>
        <topology evidence="9">Multi-pass membrane protein</topology>
    </subcellularLocation>
    <subcellularLocation>
        <location evidence="1">Cell membrane</location>
        <topology evidence="1">Multi-pass membrane protein</topology>
    </subcellularLocation>
</comment>
<name>E8Q6W7_BLOVB</name>
<keyword evidence="6 9" id="KW-1133">Transmembrane helix</keyword>
<dbReference type="InterPro" id="IPR004563">
    <property type="entry name" value="Apolipo_AcylTrfase"/>
</dbReference>
<dbReference type="Pfam" id="PF20154">
    <property type="entry name" value="LNT_N"/>
    <property type="match status" value="1"/>
</dbReference>
<keyword evidence="8 9" id="KW-0012">Acyltransferase</keyword>
<dbReference type="SUPFAM" id="SSF56317">
    <property type="entry name" value="Carbon-nitrogen hydrolase"/>
    <property type="match status" value="1"/>
</dbReference>
<dbReference type="HOGENOM" id="CLU_019563_3_0_6"/>
<keyword evidence="12" id="KW-1185">Reference proteome</keyword>
<feature type="transmembrane region" description="Helical" evidence="9">
    <location>
        <begin position="60"/>
        <end position="82"/>
    </location>
</feature>
<dbReference type="AlphaFoldDB" id="E8Q6W7"/>
<dbReference type="CDD" id="cd07571">
    <property type="entry name" value="ALP_N-acyl_transferase"/>
    <property type="match status" value="1"/>
</dbReference>
<gene>
    <name evidence="9 11" type="primary">lnt</name>
    <name evidence="11" type="ordered locus">BVAF_317</name>
</gene>